<keyword evidence="4" id="KW-1185">Reference proteome</keyword>
<dbReference type="SUPFAM" id="SSF51126">
    <property type="entry name" value="Pectin lyase-like"/>
    <property type="match status" value="2"/>
</dbReference>
<dbReference type="OrthoDB" id="2013794at2759"/>
<comment type="caution">
    <text evidence="3">The sequence shown here is derived from an EMBL/GenBank/DDBJ whole genome shotgun (WGS) entry which is preliminary data.</text>
</comment>
<feature type="chain" id="PRO_5032388533" description="Probable pectate lyase C" evidence="2">
    <location>
        <begin position="23"/>
        <end position="688"/>
    </location>
</feature>
<dbReference type="Proteomes" id="UP000601435">
    <property type="component" value="Unassembled WGS sequence"/>
</dbReference>
<protein>
    <recommendedName>
        <fullName evidence="1">Probable pectate lyase C</fullName>
    </recommendedName>
</protein>
<dbReference type="InterPro" id="IPR059226">
    <property type="entry name" value="Choice_anch_Q_dom"/>
</dbReference>
<feature type="signal peptide" evidence="2">
    <location>
        <begin position="1"/>
        <end position="22"/>
    </location>
</feature>
<evidence type="ECO:0000313" key="3">
    <source>
        <dbReference type="EMBL" id="CAE7257296.1"/>
    </source>
</evidence>
<dbReference type="EMBL" id="CAJNJA010010417">
    <property type="protein sequence ID" value="CAE7257296.1"/>
    <property type="molecule type" value="Genomic_DNA"/>
</dbReference>
<dbReference type="InterPro" id="IPR012334">
    <property type="entry name" value="Pectin_lyas_fold"/>
</dbReference>
<dbReference type="PANTHER" id="PTHR11319:SF35">
    <property type="entry name" value="OUTER MEMBRANE PROTEIN PMPC-RELATED"/>
    <property type="match status" value="1"/>
</dbReference>
<dbReference type="NCBIfam" id="NF041518">
    <property type="entry name" value="choice_anch_Q"/>
    <property type="match status" value="1"/>
</dbReference>
<organism evidence="3 4">
    <name type="scientific">Symbiodinium necroappetens</name>
    <dbReference type="NCBI Taxonomy" id="1628268"/>
    <lineage>
        <taxon>Eukaryota</taxon>
        <taxon>Sar</taxon>
        <taxon>Alveolata</taxon>
        <taxon>Dinophyceae</taxon>
        <taxon>Suessiales</taxon>
        <taxon>Symbiodiniaceae</taxon>
        <taxon>Symbiodinium</taxon>
    </lineage>
</organism>
<dbReference type="PROSITE" id="PS00018">
    <property type="entry name" value="EF_HAND_1"/>
    <property type="match status" value="2"/>
</dbReference>
<accession>A0A812MFR9</accession>
<dbReference type="InterPro" id="IPR011050">
    <property type="entry name" value="Pectin_lyase_fold/virulence"/>
</dbReference>
<gene>
    <name evidence="3" type="primary">grlR</name>
    <name evidence="3" type="ORF">SNEC2469_LOCUS5703</name>
</gene>
<dbReference type="AlphaFoldDB" id="A0A812MFR9"/>
<sequence>MSVRITAAAFACSFGFALVSHGGIILVDDDMPADFSTIQAAIDAATDGQIIIVAPGTYTENLFINGKSLEITSTDPTDPTVVAMTVIDAGGAGNGIIFISPDGTHSTDISGMTVRNGAAFSGAGIACSNVTLRLFDMVIENCVSTSFGGGFFSSVGSNVSMFDCRFDSCEAPMGGGLLVNDSDLVIADSTFAGGIATDEGGAMSIVNTSTAIIQSCDFENNDAFVGGAIFVSEDSMASAILCDFLENNAFGAGGAVRYETGVPVLDAPITIENSVFTSNTASSGGAVSFSGEAAPEITGCGFTGNSSTSGGGAVSNTLGASTVISGCTFMSNTAPGDGGGAIDNFDAGGVRVTGCSFTLNGAFRGGAISNTSFSDIIVTDCSFDMNGATNSGGAIYNSESAPVVTGCGFTQNSALGGGAVTNIFSSDPVFRGCTLTNNSAGLRGGGAFSTDNCVVRFEACRFTGNFAPEGGGLYNSQFSSPIIINSLFDVNTADAEGGAIHNDGASDPEIINSTFVANSAMSDGGAIFSNFNSSPIAVNSIFWNNTPNEINGGNPTVSTSLVDGGFPGVMIIALNPAFVDEIGGDYRLDGASPALDLGDVTALPMGVTEDLDGNARVVGVGLDLGAYERQGDTPCPGDCDGSGTVDFNDLVAMLFEFGNATPPCDADESGTVDFNDLVAALFLFGPCP</sequence>
<dbReference type="InterPro" id="IPR006626">
    <property type="entry name" value="PbH1"/>
</dbReference>
<evidence type="ECO:0000256" key="2">
    <source>
        <dbReference type="SAM" id="SignalP"/>
    </source>
</evidence>
<evidence type="ECO:0000256" key="1">
    <source>
        <dbReference type="ARBA" id="ARBA00016512"/>
    </source>
</evidence>
<dbReference type="Gene3D" id="2.160.20.10">
    <property type="entry name" value="Single-stranded right-handed beta-helix, Pectin lyase-like"/>
    <property type="match status" value="2"/>
</dbReference>
<dbReference type="PANTHER" id="PTHR11319">
    <property type="entry name" value="G PROTEIN-COUPLED RECEPTOR-RELATED"/>
    <property type="match status" value="1"/>
</dbReference>
<dbReference type="InterPro" id="IPR018247">
    <property type="entry name" value="EF_Hand_1_Ca_BS"/>
</dbReference>
<evidence type="ECO:0000313" key="4">
    <source>
        <dbReference type="Proteomes" id="UP000601435"/>
    </source>
</evidence>
<reference evidence="3" key="1">
    <citation type="submission" date="2021-02" db="EMBL/GenBank/DDBJ databases">
        <authorList>
            <person name="Dougan E. K."/>
            <person name="Rhodes N."/>
            <person name="Thang M."/>
            <person name="Chan C."/>
        </authorList>
    </citation>
    <scope>NUCLEOTIDE SEQUENCE</scope>
</reference>
<dbReference type="SMART" id="SM00710">
    <property type="entry name" value="PbH1"/>
    <property type="match status" value="8"/>
</dbReference>
<name>A0A812MFR9_9DINO</name>
<keyword evidence="2" id="KW-0732">Signal</keyword>
<proteinExistence type="predicted"/>